<dbReference type="SUPFAM" id="SSF52540">
    <property type="entry name" value="P-loop containing nucleoside triphosphate hydrolases"/>
    <property type="match status" value="1"/>
</dbReference>
<feature type="domain" description="Endonuclease GajA/Old nuclease/RecF-like AAA" evidence="1">
    <location>
        <begin position="7"/>
        <end position="58"/>
    </location>
</feature>
<keyword evidence="4" id="KW-1185">Reference proteome</keyword>
<evidence type="ECO:0000259" key="2">
    <source>
        <dbReference type="Pfam" id="PF13304"/>
    </source>
</evidence>
<gene>
    <name evidence="3" type="ORF">ACFPOB_03960</name>
</gene>
<dbReference type="Pfam" id="PF13175">
    <property type="entry name" value="AAA_15"/>
    <property type="match status" value="1"/>
</dbReference>
<dbReference type="Gene3D" id="3.40.50.300">
    <property type="entry name" value="P-loop containing nucleotide triphosphate hydrolases"/>
    <property type="match status" value="2"/>
</dbReference>
<dbReference type="InterPro" id="IPR003959">
    <property type="entry name" value="ATPase_AAA_core"/>
</dbReference>
<dbReference type="PANTHER" id="PTHR43581:SF4">
    <property type="entry name" value="ATP_GTP PHOSPHATASE"/>
    <property type="match status" value="1"/>
</dbReference>
<protein>
    <submittedName>
        <fullName evidence="3">ATP/GTP-binding protein</fullName>
    </submittedName>
</protein>
<evidence type="ECO:0000313" key="3">
    <source>
        <dbReference type="EMBL" id="MFC5418713.1"/>
    </source>
</evidence>
<evidence type="ECO:0000259" key="1">
    <source>
        <dbReference type="Pfam" id="PF13175"/>
    </source>
</evidence>
<dbReference type="InterPro" id="IPR027417">
    <property type="entry name" value="P-loop_NTPase"/>
</dbReference>
<dbReference type="InterPro" id="IPR041685">
    <property type="entry name" value="AAA_GajA/Old/RecF-like"/>
</dbReference>
<dbReference type="Proteomes" id="UP001596053">
    <property type="component" value="Unassembled WGS sequence"/>
</dbReference>
<dbReference type="InterPro" id="IPR051396">
    <property type="entry name" value="Bact_Antivir_Def_Nuclease"/>
</dbReference>
<sequence length="373" mass="42434">MSNPHRLESVEIRGFRAFDELSIPNLADVNLIVGKNNIGKTSVLEALELYFSRGSRFKILEFLNSRQEYSFRKRRGYVKDGPLALEALFYGRPDLITRTPYFTIGPINDHDSELAIDFVWLQELIEQPDTPIRYRALRGNDFESAPDVVAGFRIRFGSFELLLPLERFERSSSLAAARSAERTREVPVVYLASTGMSSEEIGRIWDTIALTEDEEEVLSALRTLFPDIEKLVLVQGPSSRGERILMAKLAYFSDPVPFKSLGEGVNHLLSVFLALIRTRGGVLLIDEVENGIHYSVQAELWHLIFRQAAQWDTQVFATTHSWDCVEGFQVAALEAQQGQGRLFRLEGARDMVRVVSFEPHEIEIAKRENIEVR</sequence>
<dbReference type="PANTHER" id="PTHR43581">
    <property type="entry name" value="ATP/GTP PHOSPHATASE"/>
    <property type="match status" value="1"/>
</dbReference>
<evidence type="ECO:0000313" key="4">
    <source>
        <dbReference type="Proteomes" id="UP001596053"/>
    </source>
</evidence>
<feature type="domain" description="ATPase AAA-type core" evidence="2">
    <location>
        <begin position="253"/>
        <end position="321"/>
    </location>
</feature>
<proteinExistence type="predicted"/>
<dbReference type="Pfam" id="PF13304">
    <property type="entry name" value="AAA_21"/>
    <property type="match status" value="1"/>
</dbReference>
<dbReference type="RefSeq" id="WP_377796033.1">
    <property type="nucleotide sequence ID" value="NZ_JBHSLW010000005.1"/>
</dbReference>
<comment type="caution">
    <text evidence="3">The sequence shown here is derived from an EMBL/GenBank/DDBJ whole genome shotgun (WGS) entry which is preliminary data.</text>
</comment>
<name>A0ABW0INL4_9HYPH</name>
<reference evidence="4" key="1">
    <citation type="journal article" date="2019" name="Int. J. Syst. Evol. Microbiol.">
        <title>The Global Catalogue of Microorganisms (GCM) 10K type strain sequencing project: providing services to taxonomists for standard genome sequencing and annotation.</title>
        <authorList>
            <consortium name="The Broad Institute Genomics Platform"/>
            <consortium name="The Broad Institute Genome Sequencing Center for Infectious Disease"/>
            <person name="Wu L."/>
            <person name="Ma J."/>
        </authorList>
    </citation>
    <scope>NUCLEOTIDE SEQUENCE [LARGE SCALE GENOMIC DNA]</scope>
    <source>
        <strain evidence="4">NCAIM B.01391</strain>
    </source>
</reference>
<organism evidence="3 4">
    <name type="scientific">Bosea eneae</name>
    <dbReference type="NCBI Taxonomy" id="151454"/>
    <lineage>
        <taxon>Bacteria</taxon>
        <taxon>Pseudomonadati</taxon>
        <taxon>Pseudomonadota</taxon>
        <taxon>Alphaproteobacteria</taxon>
        <taxon>Hyphomicrobiales</taxon>
        <taxon>Boseaceae</taxon>
        <taxon>Bosea</taxon>
    </lineage>
</organism>
<dbReference type="EMBL" id="JBHSLW010000005">
    <property type="protein sequence ID" value="MFC5418713.1"/>
    <property type="molecule type" value="Genomic_DNA"/>
</dbReference>
<accession>A0ABW0INL4</accession>